<dbReference type="Proteomes" id="UP000032352">
    <property type="component" value="Chromosome pTvir"/>
</dbReference>
<keyword evidence="1" id="KW-0560">Oxidoreductase</keyword>
<evidence type="ECO:0000256" key="1">
    <source>
        <dbReference type="ARBA" id="ARBA00023002"/>
    </source>
</evidence>
<dbReference type="KEGG" id="tvd:SG34_030020"/>
<sequence length="380" mass="42145">MKILIVGAGIAGLSLARLLKKLGIDFTIIEKKPAASTVGAGIALPFNALRALKEIGVYDEVMAHAHQVREILYTTAQGKLLAQADLTAAPFQQDQFIALKRKALQDVLLAGLEDEILYATELTAVTNRPHGVEVESNNGKADGRYDLVVAADGINSALRAGQYPDTETLYRHQLPGWRFVIKLEKHQLQPIYMLGNSDLFMAYPLSEDELYCYAHIHEDNARYDPGVDARKNLKNIFADYGDPVKQILPLLDEVEVISGELKSVTQARFYHERIAFIGDAANACSPLLQQGAAAAFEDAICLAQFLGNNDIDQALVRYKQARQSRIEWIINYSDKPLASVGKMEKALPRFIRNTVIRLLGPLNVFGWKKLATKSELANKR</sequence>
<dbReference type="AlphaFoldDB" id="A0AAE9ZFC0"/>
<reference evidence="4 5" key="1">
    <citation type="journal article" date="2015" name="Genome Announc.">
        <title>Draft Genome Sequences of Marine Isolates of Thalassomonas viridans and Thalassomonas actiniarum.</title>
        <authorList>
            <person name="Olonade I."/>
            <person name="van Zyl L.J."/>
            <person name="Trindade M."/>
        </authorList>
    </citation>
    <scope>NUCLEOTIDE SEQUENCE [LARGE SCALE GENOMIC DNA]</scope>
    <source>
        <strain evidence="4 5">XOM25</strain>
    </source>
</reference>
<evidence type="ECO:0000256" key="2">
    <source>
        <dbReference type="ARBA" id="ARBA00023033"/>
    </source>
</evidence>
<dbReference type="GO" id="GO:0071949">
    <property type="term" value="F:FAD binding"/>
    <property type="evidence" value="ECO:0007669"/>
    <property type="project" value="InterPro"/>
</dbReference>
<evidence type="ECO:0000313" key="4">
    <source>
        <dbReference type="EMBL" id="WDE09017.1"/>
    </source>
</evidence>
<dbReference type="SUPFAM" id="SSF51905">
    <property type="entry name" value="FAD/NAD(P)-binding domain"/>
    <property type="match status" value="1"/>
</dbReference>
<dbReference type="EMBL" id="CP059734">
    <property type="protein sequence ID" value="WDE09017.1"/>
    <property type="molecule type" value="Genomic_DNA"/>
</dbReference>
<dbReference type="InterPro" id="IPR002938">
    <property type="entry name" value="FAD-bd"/>
</dbReference>
<dbReference type="PRINTS" id="PR00420">
    <property type="entry name" value="RNGMNOXGNASE"/>
</dbReference>
<dbReference type="GO" id="GO:0004497">
    <property type="term" value="F:monooxygenase activity"/>
    <property type="evidence" value="ECO:0007669"/>
    <property type="project" value="UniProtKB-KW"/>
</dbReference>
<dbReference type="PANTHER" id="PTHR13789:SF309">
    <property type="entry name" value="PUTATIVE (AFU_ORTHOLOGUE AFUA_6G14510)-RELATED"/>
    <property type="match status" value="1"/>
</dbReference>
<dbReference type="InterPro" id="IPR036188">
    <property type="entry name" value="FAD/NAD-bd_sf"/>
</dbReference>
<gene>
    <name evidence="4" type="ORF">SG34_030020</name>
</gene>
<accession>A0AAE9ZFC0</accession>
<dbReference type="InterPro" id="IPR050493">
    <property type="entry name" value="FAD-dep_Monooxygenase_BioMet"/>
</dbReference>
<dbReference type="Pfam" id="PF01494">
    <property type="entry name" value="FAD_binding_3"/>
    <property type="match status" value="1"/>
</dbReference>
<protein>
    <submittedName>
        <fullName evidence="4">FAD-dependent monooxygenase</fullName>
    </submittedName>
</protein>
<dbReference type="PANTHER" id="PTHR13789">
    <property type="entry name" value="MONOOXYGENASE"/>
    <property type="match status" value="1"/>
</dbReference>
<organism evidence="4 5">
    <name type="scientific">Thalassomonas viridans</name>
    <dbReference type="NCBI Taxonomy" id="137584"/>
    <lineage>
        <taxon>Bacteria</taxon>
        <taxon>Pseudomonadati</taxon>
        <taxon>Pseudomonadota</taxon>
        <taxon>Gammaproteobacteria</taxon>
        <taxon>Alteromonadales</taxon>
        <taxon>Colwelliaceae</taxon>
        <taxon>Thalassomonas</taxon>
    </lineage>
</organism>
<dbReference type="Gene3D" id="3.50.50.60">
    <property type="entry name" value="FAD/NAD(P)-binding domain"/>
    <property type="match status" value="1"/>
</dbReference>
<reference evidence="4 5" key="2">
    <citation type="journal article" date="2022" name="Mar. Drugs">
        <title>Bioassay-Guided Fractionation Leads to the Detection of Cholic Acid Generated by the Rare Thalassomonas sp.</title>
        <authorList>
            <person name="Pheiffer F."/>
            <person name="Schneider Y.K."/>
            <person name="Hansen E.H."/>
            <person name="Andersen J.H."/>
            <person name="Isaksson J."/>
            <person name="Busche T."/>
            <person name="R C."/>
            <person name="Kalinowski J."/>
            <person name="Zyl L.V."/>
            <person name="Trindade M."/>
        </authorList>
    </citation>
    <scope>NUCLEOTIDE SEQUENCE [LARGE SCALE GENOMIC DNA]</scope>
    <source>
        <strain evidence="4 5">XOM25</strain>
    </source>
</reference>
<keyword evidence="2 4" id="KW-0503">Monooxygenase</keyword>
<evidence type="ECO:0000259" key="3">
    <source>
        <dbReference type="Pfam" id="PF01494"/>
    </source>
</evidence>
<keyword evidence="5" id="KW-1185">Reference proteome</keyword>
<feature type="domain" description="FAD-binding" evidence="3">
    <location>
        <begin position="2"/>
        <end position="308"/>
    </location>
</feature>
<evidence type="ECO:0000313" key="5">
    <source>
        <dbReference type="Proteomes" id="UP000032352"/>
    </source>
</evidence>
<dbReference type="RefSeq" id="WP_084723719.1">
    <property type="nucleotide sequence ID" value="NZ_CP059734.1"/>
</dbReference>
<name>A0AAE9ZFC0_9GAMM</name>
<proteinExistence type="predicted"/>